<evidence type="ECO:0000313" key="1">
    <source>
        <dbReference type="EMBL" id="KAK9043595.1"/>
    </source>
</evidence>
<protein>
    <submittedName>
        <fullName evidence="1">Uncharacterized protein</fullName>
    </submittedName>
</protein>
<accession>A0ABR2U1V9</accession>
<keyword evidence="2" id="KW-1185">Reference proteome</keyword>
<name>A0ABR2U1V9_9ROSI</name>
<evidence type="ECO:0000313" key="2">
    <source>
        <dbReference type="Proteomes" id="UP001396334"/>
    </source>
</evidence>
<organism evidence="1 2">
    <name type="scientific">Hibiscus sabdariffa</name>
    <name type="common">roselle</name>
    <dbReference type="NCBI Taxonomy" id="183260"/>
    <lineage>
        <taxon>Eukaryota</taxon>
        <taxon>Viridiplantae</taxon>
        <taxon>Streptophyta</taxon>
        <taxon>Embryophyta</taxon>
        <taxon>Tracheophyta</taxon>
        <taxon>Spermatophyta</taxon>
        <taxon>Magnoliopsida</taxon>
        <taxon>eudicotyledons</taxon>
        <taxon>Gunneridae</taxon>
        <taxon>Pentapetalae</taxon>
        <taxon>rosids</taxon>
        <taxon>malvids</taxon>
        <taxon>Malvales</taxon>
        <taxon>Malvaceae</taxon>
        <taxon>Malvoideae</taxon>
        <taxon>Hibiscus</taxon>
    </lineage>
</organism>
<comment type="caution">
    <text evidence="1">The sequence shown here is derived from an EMBL/GenBank/DDBJ whole genome shotgun (WGS) entry which is preliminary data.</text>
</comment>
<proteinExistence type="predicted"/>
<dbReference type="Proteomes" id="UP001396334">
    <property type="component" value="Unassembled WGS sequence"/>
</dbReference>
<gene>
    <name evidence="1" type="ORF">V6N11_071931</name>
</gene>
<reference evidence="1 2" key="1">
    <citation type="journal article" date="2024" name="G3 (Bethesda)">
        <title>Genome assembly of Hibiscus sabdariffa L. provides insights into metabolisms of medicinal natural products.</title>
        <authorList>
            <person name="Kim T."/>
        </authorList>
    </citation>
    <scope>NUCLEOTIDE SEQUENCE [LARGE SCALE GENOMIC DNA]</scope>
    <source>
        <strain evidence="1">TK-2024</strain>
        <tissue evidence="1">Old leaves</tissue>
    </source>
</reference>
<dbReference type="EMBL" id="JBBPBN010000003">
    <property type="protein sequence ID" value="KAK9043595.1"/>
    <property type="molecule type" value="Genomic_DNA"/>
</dbReference>
<sequence length="236" mass="26388">MWTIHKREGTIYPYRFIQGARGLYWCWSSSCLSVDGHGCEKFLEGQNLKDRCWSLVRNEATCVYRQGPCKIYSRDKGKMRKPSGQHEAFYPTKTQLMVKMKFTPLHLEAAKDEAEKIAFEANQQLAEFEGFLDRCEHTIEAIKLYITNLELIGLALSLEVVCSTGAKGIPKVAIQDSTIIPPGEQVLIGGTIINDSTGDPSILDVGGYVMDSTEKSAHVATTFLESFMMILNPLVL</sequence>